<dbReference type="AlphaFoldDB" id="W9XUQ2"/>
<dbReference type="InterPro" id="IPR052761">
    <property type="entry name" value="Fungal_Detox/Toxin_TFs"/>
</dbReference>
<dbReference type="Pfam" id="PF04082">
    <property type="entry name" value="Fungal_trans"/>
    <property type="match status" value="1"/>
</dbReference>
<evidence type="ECO:0000256" key="5">
    <source>
        <dbReference type="ARBA" id="ARBA00023242"/>
    </source>
</evidence>
<dbReference type="Gene3D" id="4.10.240.10">
    <property type="entry name" value="Zn(2)-C6 fungal-type DNA-binding domain"/>
    <property type="match status" value="1"/>
</dbReference>
<reference evidence="8 9" key="1">
    <citation type="submission" date="2013-03" db="EMBL/GenBank/DDBJ databases">
        <title>The Genome Sequence of Capronia epimyces CBS 606.96.</title>
        <authorList>
            <consortium name="The Broad Institute Genomics Platform"/>
            <person name="Cuomo C."/>
            <person name="de Hoog S."/>
            <person name="Gorbushina A."/>
            <person name="Walker B."/>
            <person name="Young S.K."/>
            <person name="Zeng Q."/>
            <person name="Gargeya S."/>
            <person name="Fitzgerald M."/>
            <person name="Haas B."/>
            <person name="Abouelleil A."/>
            <person name="Allen A.W."/>
            <person name="Alvarado L."/>
            <person name="Arachchi H.M."/>
            <person name="Berlin A.M."/>
            <person name="Chapman S.B."/>
            <person name="Gainer-Dewar J."/>
            <person name="Goldberg J."/>
            <person name="Griggs A."/>
            <person name="Gujja S."/>
            <person name="Hansen M."/>
            <person name="Howarth C."/>
            <person name="Imamovic A."/>
            <person name="Ireland A."/>
            <person name="Larimer J."/>
            <person name="McCowan C."/>
            <person name="Murphy C."/>
            <person name="Pearson M."/>
            <person name="Poon T.W."/>
            <person name="Priest M."/>
            <person name="Roberts A."/>
            <person name="Saif S."/>
            <person name="Shea T."/>
            <person name="Sisk P."/>
            <person name="Sykes S."/>
            <person name="Wortman J."/>
            <person name="Nusbaum C."/>
            <person name="Birren B."/>
        </authorList>
    </citation>
    <scope>NUCLEOTIDE SEQUENCE [LARGE SCALE GENOMIC DNA]</scope>
    <source>
        <strain evidence="8 9">CBS 606.96</strain>
    </source>
</reference>
<dbReference type="PANTHER" id="PTHR47425:SF3">
    <property type="entry name" value="ZN(II)2CYS6 TRANSCRIPTION FACTOR (EUROFUNG)"/>
    <property type="match status" value="1"/>
</dbReference>
<feature type="compositionally biased region" description="Polar residues" evidence="6">
    <location>
        <begin position="9"/>
        <end position="23"/>
    </location>
</feature>
<dbReference type="eggNOG" id="ENOG502RHAD">
    <property type="taxonomic scope" value="Eukaryota"/>
</dbReference>
<dbReference type="InterPro" id="IPR036864">
    <property type="entry name" value="Zn2-C6_fun-type_DNA-bd_sf"/>
</dbReference>
<evidence type="ECO:0000259" key="7">
    <source>
        <dbReference type="PROSITE" id="PS50048"/>
    </source>
</evidence>
<dbReference type="SMART" id="SM00906">
    <property type="entry name" value="Fungal_trans"/>
    <property type="match status" value="1"/>
</dbReference>
<feature type="region of interest" description="Disordered" evidence="6">
    <location>
        <begin position="87"/>
        <end position="130"/>
    </location>
</feature>
<feature type="compositionally biased region" description="Polar residues" evidence="6">
    <location>
        <begin position="677"/>
        <end position="694"/>
    </location>
</feature>
<feature type="region of interest" description="Disordered" evidence="6">
    <location>
        <begin position="1"/>
        <end position="45"/>
    </location>
</feature>
<dbReference type="RefSeq" id="XP_007732928.1">
    <property type="nucleotide sequence ID" value="XM_007734738.1"/>
</dbReference>
<dbReference type="GeneID" id="19168728"/>
<feature type="compositionally biased region" description="Basic and acidic residues" evidence="6">
    <location>
        <begin position="87"/>
        <end position="102"/>
    </location>
</feature>
<dbReference type="SUPFAM" id="SSF57701">
    <property type="entry name" value="Zn2/Cys6 DNA-binding domain"/>
    <property type="match status" value="1"/>
</dbReference>
<dbReference type="GO" id="GO:0008270">
    <property type="term" value="F:zinc ion binding"/>
    <property type="evidence" value="ECO:0007669"/>
    <property type="project" value="InterPro"/>
</dbReference>
<keyword evidence="1" id="KW-0479">Metal-binding</keyword>
<dbReference type="CDD" id="cd00067">
    <property type="entry name" value="GAL4"/>
    <property type="match status" value="1"/>
</dbReference>
<evidence type="ECO:0000313" key="9">
    <source>
        <dbReference type="Proteomes" id="UP000019478"/>
    </source>
</evidence>
<dbReference type="CDD" id="cd12148">
    <property type="entry name" value="fungal_TF_MHR"/>
    <property type="match status" value="1"/>
</dbReference>
<evidence type="ECO:0000256" key="1">
    <source>
        <dbReference type="ARBA" id="ARBA00022723"/>
    </source>
</evidence>
<organism evidence="8 9">
    <name type="scientific">Capronia epimyces CBS 606.96</name>
    <dbReference type="NCBI Taxonomy" id="1182542"/>
    <lineage>
        <taxon>Eukaryota</taxon>
        <taxon>Fungi</taxon>
        <taxon>Dikarya</taxon>
        <taxon>Ascomycota</taxon>
        <taxon>Pezizomycotina</taxon>
        <taxon>Eurotiomycetes</taxon>
        <taxon>Chaetothyriomycetidae</taxon>
        <taxon>Chaetothyriales</taxon>
        <taxon>Herpotrichiellaceae</taxon>
        <taxon>Capronia</taxon>
    </lineage>
</organism>
<keyword evidence="4" id="KW-0804">Transcription</keyword>
<keyword evidence="5" id="KW-0539">Nucleus</keyword>
<proteinExistence type="predicted"/>
<dbReference type="OrthoDB" id="4451586at2759"/>
<dbReference type="HOGENOM" id="CLU_006329_1_4_1"/>
<evidence type="ECO:0000256" key="6">
    <source>
        <dbReference type="SAM" id="MobiDB-lite"/>
    </source>
</evidence>
<dbReference type="PROSITE" id="PS00463">
    <property type="entry name" value="ZN2_CY6_FUNGAL_1"/>
    <property type="match status" value="1"/>
</dbReference>
<name>W9XUQ2_9EURO</name>
<evidence type="ECO:0000256" key="3">
    <source>
        <dbReference type="ARBA" id="ARBA00023125"/>
    </source>
</evidence>
<dbReference type="EMBL" id="AMGY01000004">
    <property type="protein sequence ID" value="EXJ83943.1"/>
    <property type="molecule type" value="Genomic_DNA"/>
</dbReference>
<dbReference type="InterPro" id="IPR007219">
    <property type="entry name" value="XnlR_reg_dom"/>
</dbReference>
<dbReference type="STRING" id="1182542.W9XUQ2"/>
<feature type="domain" description="Zn(2)-C6 fungal-type" evidence="7">
    <location>
        <begin position="49"/>
        <end position="81"/>
    </location>
</feature>
<dbReference type="InterPro" id="IPR001138">
    <property type="entry name" value="Zn2Cys6_DnaBD"/>
</dbReference>
<dbReference type="GO" id="GO:0000981">
    <property type="term" value="F:DNA-binding transcription factor activity, RNA polymerase II-specific"/>
    <property type="evidence" value="ECO:0007669"/>
    <property type="project" value="InterPro"/>
</dbReference>
<evidence type="ECO:0000313" key="8">
    <source>
        <dbReference type="EMBL" id="EXJ83943.1"/>
    </source>
</evidence>
<dbReference type="PANTHER" id="PTHR47425">
    <property type="entry name" value="FARB-RELATED"/>
    <property type="match status" value="1"/>
</dbReference>
<gene>
    <name evidence="8" type="ORF">A1O3_04610</name>
</gene>
<dbReference type="Pfam" id="PF00172">
    <property type="entry name" value="Zn_clus"/>
    <property type="match status" value="1"/>
</dbReference>
<comment type="caution">
    <text evidence="8">The sequence shown here is derived from an EMBL/GenBank/DDBJ whole genome shotgun (WGS) entry which is preliminary data.</text>
</comment>
<feature type="region of interest" description="Disordered" evidence="6">
    <location>
        <begin position="677"/>
        <end position="698"/>
    </location>
</feature>
<keyword evidence="2" id="KW-0805">Transcription regulation</keyword>
<sequence length="840" mass="93124">MGSPEGTWSPVTSSAEPGSQAPQDGTRKRKHSTNETRTGRPTKYRASQACQYCRTRKVRCDVLINRGGCTNCTLDSRECIVLASRRGRPERVHDDRGARDLPKSPVPRCSGQVSDSNPNTTGTDNMTNHGAMSTPMDSADAGDVPVCVTFEEDEKHDTSTTDYTPSAAHDVPRRAAHEAISNPLQHYPSPPGIPALPAFITPLPARILTEDLDFLARKGAFTVPEPEIRAEILRGYIFSVHPFMPMLDLKPFVDAVSNEGEDSRVSLLLFQAVMFAGLSSLELPFVHQLGFESAKKARGVFFTRVKLLYEFDVEPDCAAVFQALLLMSSWYSNWNEWRDTWHWAGLAHLVAQNMGLHREPTQSCGSDKTRRFRRRLWWSLYIRDRTLALGTRRPMRIRDEDFDVAMLTLDDFDIEPLDEFNRGSPLNQNAEEQKCTALMCIELAKLCVCIGHVLSTQYTTMSNQPTVPHTVMVVARRDGQRINELSKCDDEINEWLQALGPNLRKPGSSAFQDGSQSCSEVHWAILNMAHHTLVNVLHRTQALQPLSDAPEALAVQRTSRLKVKDAARNVTKIAQTMLHRNQVRFLGLGGITALLAACLSHMVDIRSGDEDVRDASIFRFYQSMQVLQSMRSMYATADSAVSFLVSIIRKAGLPVPAQVAMPALDLMSASAESLVPLTTSGRQNPDPNDSTASQDGFWGMGNVSPTAVRADWQSNHSQTTLQPRSHSPLALLDSNRQVLPTSGEMHIISIKDTGNPSTDAFAASSYISTSSQAALNTTKDAPTREHNSFHFMDTPRILSNSGANEPFLDWNSGLDSTMDFEPIAFNYDFCSDTFGFLERG</sequence>
<keyword evidence="9" id="KW-1185">Reference proteome</keyword>
<dbReference type="Proteomes" id="UP000019478">
    <property type="component" value="Unassembled WGS sequence"/>
</dbReference>
<dbReference type="PROSITE" id="PS50048">
    <property type="entry name" value="ZN2_CY6_FUNGAL_2"/>
    <property type="match status" value="1"/>
</dbReference>
<accession>W9XUQ2</accession>
<dbReference type="GO" id="GO:0003677">
    <property type="term" value="F:DNA binding"/>
    <property type="evidence" value="ECO:0007669"/>
    <property type="project" value="UniProtKB-KW"/>
</dbReference>
<dbReference type="SMART" id="SM00066">
    <property type="entry name" value="GAL4"/>
    <property type="match status" value="1"/>
</dbReference>
<feature type="compositionally biased region" description="Polar residues" evidence="6">
    <location>
        <begin position="111"/>
        <end position="130"/>
    </location>
</feature>
<dbReference type="GO" id="GO:0006351">
    <property type="term" value="P:DNA-templated transcription"/>
    <property type="evidence" value="ECO:0007669"/>
    <property type="project" value="InterPro"/>
</dbReference>
<keyword evidence="3" id="KW-0238">DNA-binding</keyword>
<protein>
    <recommendedName>
        <fullName evidence="7">Zn(2)-C6 fungal-type domain-containing protein</fullName>
    </recommendedName>
</protein>
<evidence type="ECO:0000256" key="4">
    <source>
        <dbReference type="ARBA" id="ARBA00023163"/>
    </source>
</evidence>
<evidence type="ECO:0000256" key="2">
    <source>
        <dbReference type="ARBA" id="ARBA00023015"/>
    </source>
</evidence>